<evidence type="ECO:0000256" key="7">
    <source>
        <dbReference type="ARBA" id="ARBA00023125"/>
    </source>
</evidence>
<sequence length="245" mass="26457">MERDTGSRADTAEVQVLEGYEVVRKRPASYFGVGPGDPGFPLQVLQSVVADVLWEFHVGPVLNVRVVIESDRCFRVEDDGPGLPIHPVGPRWDPAPWVVRMFRELVAGACPPRGVGLAVPTAACSQVAASVRRDGRHYQVDSGFGRETRLTDLGPAEGHGTSMRFVLDEEYLTSGAVLPQDPAAAIEAAIDTPLWSGKTKVRGRVDVRIEDLRTGSRVLRTVLPNGTGRCSACIFDCEDPLAGQA</sequence>
<evidence type="ECO:0000256" key="1">
    <source>
        <dbReference type="ARBA" id="ARBA00000185"/>
    </source>
</evidence>
<evidence type="ECO:0000256" key="5">
    <source>
        <dbReference type="ARBA" id="ARBA00022840"/>
    </source>
</evidence>
<keyword evidence="8" id="KW-0413">Isomerase</keyword>
<evidence type="ECO:0000256" key="2">
    <source>
        <dbReference type="ARBA" id="ARBA00010708"/>
    </source>
</evidence>
<evidence type="ECO:0000313" key="9">
    <source>
        <dbReference type="EMBL" id="GAA4990083.1"/>
    </source>
</evidence>
<organism evidence="9 10">
    <name type="scientific">Yinghuangia aomiensis</name>
    <dbReference type="NCBI Taxonomy" id="676205"/>
    <lineage>
        <taxon>Bacteria</taxon>
        <taxon>Bacillati</taxon>
        <taxon>Actinomycetota</taxon>
        <taxon>Actinomycetes</taxon>
        <taxon>Kitasatosporales</taxon>
        <taxon>Streptomycetaceae</taxon>
        <taxon>Yinghuangia</taxon>
    </lineage>
</organism>
<keyword evidence="4" id="KW-0547">Nucleotide-binding</keyword>
<dbReference type="PANTHER" id="PTHR45866:SF1">
    <property type="entry name" value="DNA GYRASE SUBUNIT B, MITOCHONDRIAL"/>
    <property type="match status" value="1"/>
</dbReference>
<evidence type="ECO:0000256" key="6">
    <source>
        <dbReference type="ARBA" id="ARBA00023029"/>
    </source>
</evidence>
<keyword evidence="10" id="KW-1185">Reference proteome</keyword>
<dbReference type="SUPFAM" id="SSF55874">
    <property type="entry name" value="ATPase domain of HSP90 chaperone/DNA topoisomerase II/histidine kinase"/>
    <property type="match status" value="1"/>
</dbReference>
<dbReference type="PANTHER" id="PTHR45866">
    <property type="entry name" value="DNA GYRASE/TOPOISOMERASE SUBUNIT B"/>
    <property type="match status" value="1"/>
</dbReference>
<reference evidence="10" key="1">
    <citation type="journal article" date="2019" name="Int. J. Syst. Evol. Microbiol.">
        <title>The Global Catalogue of Microorganisms (GCM) 10K type strain sequencing project: providing services to taxonomists for standard genome sequencing and annotation.</title>
        <authorList>
            <consortium name="The Broad Institute Genomics Platform"/>
            <consortium name="The Broad Institute Genome Sequencing Center for Infectious Disease"/>
            <person name="Wu L."/>
            <person name="Ma J."/>
        </authorList>
    </citation>
    <scope>NUCLEOTIDE SEQUENCE [LARGE SCALE GENOMIC DNA]</scope>
    <source>
        <strain evidence="10">JCM 17986</strain>
    </source>
</reference>
<proteinExistence type="inferred from homology"/>
<evidence type="ECO:0000256" key="4">
    <source>
        <dbReference type="ARBA" id="ARBA00022741"/>
    </source>
</evidence>
<comment type="catalytic activity">
    <reaction evidence="1">
        <text>ATP-dependent breakage, passage and rejoining of double-stranded DNA.</text>
        <dbReference type="EC" id="5.6.2.2"/>
    </reaction>
</comment>
<evidence type="ECO:0000256" key="8">
    <source>
        <dbReference type="ARBA" id="ARBA00023235"/>
    </source>
</evidence>
<accession>A0ABP9I7K7</accession>
<dbReference type="Gene3D" id="3.30.565.10">
    <property type="entry name" value="Histidine kinase-like ATPase, C-terminal domain"/>
    <property type="match status" value="1"/>
</dbReference>
<keyword evidence="7" id="KW-0238">DNA-binding</keyword>
<keyword evidence="5" id="KW-0067">ATP-binding</keyword>
<dbReference type="Proteomes" id="UP001500466">
    <property type="component" value="Unassembled WGS sequence"/>
</dbReference>
<name>A0ABP9I7K7_9ACTN</name>
<evidence type="ECO:0000256" key="3">
    <source>
        <dbReference type="ARBA" id="ARBA00012895"/>
    </source>
</evidence>
<gene>
    <name evidence="9" type="ORF">GCM10023205_71710</name>
</gene>
<dbReference type="EC" id="5.6.2.2" evidence="3"/>
<keyword evidence="6" id="KW-0799">Topoisomerase</keyword>
<dbReference type="EMBL" id="BAABHS010000038">
    <property type="protein sequence ID" value="GAA4990083.1"/>
    <property type="molecule type" value="Genomic_DNA"/>
</dbReference>
<protein>
    <recommendedName>
        <fullName evidence="3">DNA topoisomerase (ATP-hydrolyzing)</fullName>
        <ecNumber evidence="3">5.6.2.2</ecNumber>
    </recommendedName>
</protein>
<comment type="caution">
    <text evidence="9">The sequence shown here is derived from an EMBL/GenBank/DDBJ whole genome shotgun (WGS) entry which is preliminary data.</text>
</comment>
<dbReference type="InterPro" id="IPR036890">
    <property type="entry name" value="HATPase_C_sf"/>
</dbReference>
<comment type="similarity">
    <text evidence="2">Belongs to the type II topoisomerase GyrB family.</text>
</comment>
<evidence type="ECO:0000313" key="10">
    <source>
        <dbReference type="Proteomes" id="UP001500466"/>
    </source>
</evidence>